<keyword evidence="2" id="KW-1185">Reference proteome</keyword>
<name>A0A9X1SYJ7_9ACTN</name>
<comment type="caution">
    <text evidence="1">The sequence shown here is derived from an EMBL/GenBank/DDBJ whole genome shotgun (WGS) entry which is preliminary data.</text>
</comment>
<protein>
    <submittedName>
        <fullName evidence="1">GrpB family protein</fullName>
    </submittedName>
</protein>
<dbReference type="SUPFAM" id="SSF81301">
    <property type="entry name" value="Nucleotidyltransferase"/>
    <property type="match status" value="1"/>
</dbReference>
<dbReference type="InterPro" id="IPR043519">
    <property type="entry name" value="NT_sf"/>
</dbReference>
<dbReference type="PANTHER" id="PTHR34822">
    <property type="entry name" value="GRPB DOMAIN PROTEIN (AFU_ORTHOLOGUE AFUA_1G01530)"/>
    <property type="match status" value="1"/>
</dbReference>
<proteinExistence type="predicted"/>
<dbReference type="InterPro" id="IPR007344">
    <property type="entry name" value="GrpB/CoaE"/>
</dbReference>
<sequence>MTFELIGGPEKRDIIQVGYSDSWPSMFQLEHDRIVGALGEKAIRVDHVGSTSVPGLTAKPIIDIDVSVSDVEDETAYLPALEAAGYQLRVREPGHRLVRTPDRSVHVHICTAGSEWERSHLLFRDWLRSDQSDRDAYAALKQQLAKRDWPDMNAYTDAKTSLIVVIIDRAESWAAATGWAV</sequence>
<dbReference type="EMBL" id="JAJOMB010000029">
    <property type="protein sequence ID" value="MCD5316420.1"/>
    <property type="molecule type" value="Genomic_DNA"/>
</dbReference>
<dbReference type="RefSeq" id="WP_231449268.1">
    <property type="nucleotide sequence ID" value="NZ_JAJOMB010000029.1"/>
</dbReference>
<dbReference type="AlphaFoldDB" id="A0A9X1SYJ7"/>
<evidence type="ECO:0000313" key="1">
    <source>
        <dbReference type="EMBL" id="MCD5316420.1"/>
    </source>
</evidence>
<dbReference type="Gene3D" id="3.30.460.10">
    <property type="entry name" value="Beta Polymerase, domain 2"/>
    <property type="match status" value="1"/>
</dbReference>
<reference evidence="1" key="1">
    <citation type="submission" date="2021-11" db="EMBL/GenBank/DDBJ databases">
        <title>Streptomyces corallinus and Kineosporia corallina sp. nov., two new coral-derived marine actinobacteria.</title>
        <authorList>
            <person name="Buangrab K."/>
            <person name="Sutthacheep M."/>
            <person name="Yeemin T."/>
            <person name="Harunari E."/>
            <person name="Igarashi Y."/>
            <person name="Sripreechasak P."/>
            <person name="Kanchanasin P."/>
            <person name="Tanasupawat S."/>
            <person name="Phongsopitanun W."/>
        </authorList>
    </citation>
    <scope>NUCLEOTIDE SEQUENCE</scope>
    <source>
        <strain evidence="1">JCM 31032</strain>
    </source>
</reference>
<dbReference type="Proteomes" id="UP001138997">
    <property type="component" value="Unassembled WGS sequence"/>
</dbReference>
<organism evidence="1 2">
    <name type="scientific">Kineosporia babensis</name>
    <dbReference type="NCBI Taxonomy" id="499548"/>
    <lineage>
        <taxon>Bacteria</taxon>
        <taxon>Bacillati</taxon>
        <taxon>Actinomycetota</taxon>
        <taxon>Actinomycetes</taxon>
        <taxon>Kineosporiales</taxon>
        <taxon>Kineosporiaceae</taxon>
        <taxon>Kineosporia</taxon>
    </lineage>
</organism>
<dbReference type="PANTHER" id="PTHR34822:SF1">
    <property type="entry name" value="GRPB FAMILY PROTEIN"/>
    <property type="match status" value="1"/>
</dbReference>
<gene>
    <name evidence="1" type="ORF">LR394_36545</name>
</gene>
<evidence type="ECO:0000313" key="2">
    <source>
        <dbReference type="Proteomes" id="UP001138997"/>
    </source>
</evidence>
<dbReference type="Pfam" id="PF04229">
    <property type="entry name" value="GrpB"/>
    <property type="match status" value="1"/>
</dbReference>
<accession>A0A9X1SYJ7</accession>